<dbReference type="Proteomes" id="UP000198642">
    <property type="component" value="Unassembled WGS sequence"/>
</dbReference>
<name>A0A1I0W5A5_9BACI</name>
<dbReference type="AlphaFoldDB" id="A0A1I0W5A5"/>
<organism evidence="1 2">
    <name type="scientific">Lentibacillus halodurans</name>
    <dbReference type="NCBI Taxonomy" id="237679"/>
    <lineage>
        <taxon>Bacteria</taxon>
        <taxon>Bacillati</taxon>
        <taxon>Bacillota</taxon>
        <taxon>Bacilli</taxon>
        <taxon>Bacillales</taxon>
        <taxon>Bacillaceae</taxon>
        <taxon>Lentibacillus</taxon>
    </lineage>
</organism>
<sequence>MVLTKPTYVNAADYTAPMKVGEAPDDYEDKGKPHKVIEQICRNEYRLKNAWI</sequence>
<reference evidence="1 2" key="1">
    <citation type="submission" date="2016-10" db="EMBL/GenBank/DDBJ databases">
        <authorList>
            <person name="de Groot N.N."/>
        </authorList>
    </citation>
    <scope>NUCLEOTIDE SEQUENCE [LARGE SCALE GENOMIC DNA]</scope>
    <source>
        <strain evidence="1 2">CGMCC 1.3702</strain>
    </source>
</reference>
<accession>A0A1I0W5A5</accession>
<evidence type="ECO:0000313" key="2">
    <source>
        <dbReference type="Proteomes" id="UP000198642"/>
    </source>
</evidence>
<dbReference type="RefSeq" id="WP_170848137.1">
    <property type="nucleotide sequence ID" value="NZ_FOJW01000002.1"/>
</dbReference>
<evidence type="ECO:0000313" key="1">
    <source>
        <dbReference type="EMBL" id="SFA83862.1"/>
    </source>
</evidence>
<proteinExistence type="predicted"/>
<protein>
    <submittedName>
        <fullName evidence="1">Uncharacterized protein</fullName>
    </submittedName>
</protein>
<keyword evidence="2" id="KW-1185">Reference proteome</keyword>
<dbReference type="EMBL" id="FOJW01000002">
    <property type="protein sequence ID" value="SFA83862.1"/>
    <property type="molecule type" value="Genomic_DNA"/>
</dbReference>
<gene>
    <name evidence="1" type="ORF">SAMN04488072_102227</name>
</gene>